<evidence type="ECO:0000256" key="4">
    <source>
        <dbReference type="PROSITE-ProRule" id="PRU01161"/>
    </source>
</evidence>
<feature type="active site" description="Proton acceptor" evidence="4">
    <location>
        <position position="154"/>
    </location>
</feature>
<dbReference type="RefSeq" id="WP_296947623.1">
    <property type="nucleotide sequence ID" value="NZ_LT599021.1"/>
</dbReference>
<protein>
    <recommendedName>
        <fullName evidence="5">PNPLA domain-containing protein</fullName>
    </recommendedName>
</protein>
<dbReference type="PROSITE" id="PS51635">
    <property type="entry name" value="PNPLA"/>
    <property type="match status" value="1"/>
</dbReference>
<sequence>MGKKVALVLSSGGARGLIHIGVIEELERHGYTITSVSGSSIGAFVGGMHAMGRLKEFSDWVCTLNRLDVFNLMDFTLSNCGVLKANKVFKKLERNIQDVLIEDMNIPFVAMATDIVNNKEIAFTTGSFYKAIRASIAIPTIITSVDEKNRILVDGGVLNPLPISQIERKEGDILVVVNLYGFEKETIKNEQKIDENKPDDDFHIRRLLNIYNISISIKKRIVAFIPKSNEQSQGYISIINRVVSLMLQKNANNTIELNKPDIIIDIPINSAGTFDFYKAKELIQKGRTAARKSICEYNKRHQSYSEKTSVFNSLASNRSTE</sequence>
<dbReference type="EMBL" id="FLUL01000001">
    <property type="protein sequence ID" value="SBV95546.1"/>
    <property type="molecule type" value="Genomic_DNA"/>
</dbReference>
<feature type="domain" description="PNPLA" evidence="5">
    <location>
        <begin position="7"/>
        <end position="167"/>
    </location>
</feature>
<dbReference type="PANTHER" id="PTHR14226">
    <property type="entry name" value="NEUROPATHY TARGET ESTERASE/SWISS CHEESE D.MELANOGASTER"/>
    <property type="match status" value="1"/>
</dbReference>
<reference evidence="6" key="1">
    <citation type="submission" date="2016-04" db="EMBL/GenBank/DDBJ databases">
        <authorList>
            <person name="Evans L.H."/>
            <person name="Alamgir A."/>
            <person name="Owens N."/>
            <person name="Weber N.D."/>
            <person name="Virtaneva K."/>
            <person name="Barbian K."/>
            <person name="Babar A."/>
            <person name="Rosenke K."/>
        </authorList>
    </citation>
    <scope>NUCLEOTIDE SEQUENCE</scope>
    <source>
        <strain evidence="6">86-2</strain>
    </source>
</reference>
<name>A0A212J809_9BACT</name>
<dbReference type="InterPro" id="IPR050301">
    <property type="entry name" value="NTE"/>
</dbReference>
<keyword evidence="3 4" id="KW-0443">Lipid metabolism</keyword>
<dbReference type="PANTHER" id="PTHR14226:SF76">
    <property type="entry name" value="NTE FAMILY PROTEIN RSSA"/>
    <property type="match status" value="1"/>
</dbReference>
<evidence type="ECO:0000256" key="3">
    <source>
        <dbReference type="ARBA" id="ARBA00023098"/>
    </source>
</evidence>
<evidence type="ECO:0000256" key="1">
    <source>
        <dbReference type="ARBA" id="ARBA00022801"/>
    </source>
</evidence>
<dbReference type="GO" id="GO:0016042">
    <property type="term" value="P:lipid catabolic process"/>
    <property type="evidence" value="ECO:0007669"/>
    <property type="project" value="UniProtKB-UniRule"/>
</dbReference>
<evidence type="ECO:0000256" key="2">
    <source>
        <dbReference type="ARBA" id="ARBA00022963"/>
    </source>
</evidence>
<dbReference type="AlphaFoldDB" id="A0A212J809"/>
<dbReference type="InterPro" id="IPR016035">
    <property type="entry name" value="Acyl_Trfase/lysoPLipase"/>
</dbReference>
<evidence type="ECO:0000259" key="5">
    <source>
        <dbReference type="PROSITE" id="PS51635"/>
    </source>
</evidence>
<organism evidence="6">
    <name type="scientific">uncultured Dysgonomonas sp</name>
    <dbReference type="NCBI Taxonomy" id="206096"/>
    <lineage>
        <taxon>Bacteria</taxon>
        <taxon>Pseudomonadati</taxon>
        <taxon>Bacteroidota</taxon>
        <taxon>Bacteroidia</taxon>
        <taxon>Bacteroidales</taxon>
        <taxon>Dysgonomonadaceae</taxon>
        <taxon>Dysgonomonas</taxon>
        <taxon>environmental samples</taxon>
    </lineage>
</organism>
<dbReference type="InterPro" id="IPR002641">
    <property type="entry name" value="PNPLA_dom"/>
</dbReference>
<gene>
    <name evidence="6" type="ORF">KL86DYS2_10929</name>
</gene>
<keyword evidence="1 4" id="KW-0378">Hydrolase</keyword>
<dbReference type="Gene3D" id="3.40.1090.10">
    <property type="entry name" value="Cytosolic phospholipase A2 catalytic domain"/>
    <property type="match status" value="1"/>
</dbReference>
<comment type="caution">
    <text evidence="4">Lacks conserved residue(s) required for the propagation of feature annotation.</text>
</comment>
<dbReference type="Pfam" id="PF01734">
    <property type="entry name" value="Patatin"/>
    <property type="match status" value="1"/>
</dbReference>
<dbReference type="GO" id="GO:0016787">
    <property type="term" value="F:hydrolase activity"/>
    <property type="evidence" value="ECO:0007669"/>
    <property type="project" value="UniProtKB-UniRule"/>
</dbReference>
<feature type="short sequence motif" description="GXSXG" evidence="4">
    <location>
        <begin position="38"/>
        <end position="42"/>
    </location>
</feature>
<proteinExistence type="predicted"/>
<keyword evidence="2 4" id="KW-0442">Lipid degradation</keyword>
<feature type="short sequence motif" description="DGA/G" evidence="4">
    <location>
        <begin position="154"/>
        <end position="156"/>
    </location>
</feature>
<accession>A0A212J809</accession>
<dbReference type="SUPFAM" id="SSF52151">
    <property type="entry name" value="FabD/lysophospholipase-like"/>
    <property type="match status" value="1"/>
</dbReference>
<feature type="active site" description="Nucleophile" evidence="4">
    <location>
        <position position="40"/>
    </location>
</feature>
<evidence type="ECO:0000313" key="6">
    <source>
        <dbReference type="EMBL" id="SBV95546.1"/>
    </source>
</evidence>